<dbReference type="Pfam" id="PF12698">
    <property type="entry name" value="ABC2_membrane_3"/>
    <property type="match status" value="1"/>
</dbReference>
<reference evidence="7 8" key="1">
    <citation type="submission" date="2017-11" db="EMBL/GenBank/DDBJ databases">
        <title>Genome sequence of Entomoplasma somnilux PYAN-1 (ATCC 49194).</title>
        <authorList>
            <person name="Lo W.-S."/>
            <person name="Gasparich G.E."/>
            <person name="Kuo C.-H."/>
        </authorList>
    </citation>
    <scope>NUCLEOTIDE SEQUENCE [LARGE SCALE GENOMIC DNA]</scope>
    <source>
        <strain evidence="7 8">PYAN-1</strain>
    </source>
</reference>
<evidence type="ECO:0000259" key="6">
    <source>
        <dbReference type="Pfam" id="PF12698"/>
    </source>
</evidence>
<dbReference type="PANTHER" id="PTHR43077:SF5">
    <property type="entry name" value="PHAGE INFECTION PROTEIN"/>
    <property type="match status" value="1"/>
</dbReference>
<organism evidence="7 8">
    <name type="scientific">Williamsoniiplasma somnilux</name>
    <dbReference type="NCBI Taxonomy" id="215578"/>
    <lineage>
        <taxon>Bacteria</taxon>
        <taxon>Bacillati</taxon>
        <taxon>Mycoplasmatota</taxon>
        <taxon>Mollicutes</taxon>
        <taxon>Entomoplasmatales</taxon>
        <taxon>Williamsoniiplasma</taxon>
    </lineage>
</organism>
<accession>A0A2K8P1H5</accession>
<evidence type="ECO:0000313" key="7">
    <source>
        <dbReference type="EMBL" id="ATZ18753.1"/>
    </source>
</evidence>
<evidence type="ECO:0000313" key="8">
    <source>
        <dbReference type="Proteomes" id="UP000232230"/>
    </source>
</evidence>
<dbReference type="KEGG" id="esx:ESOMN_v1c03710"/>
<dbReference type="EMBL" id="CP024965">
    <property type="protein sequence ID" value="ATZ18753.1"/>
    <property type="molecule type" value="Genomic_DNA"/>
</dbReference>
<keyword evidence="3 5" id="KW-1133">Transmembrane helix</keyword>
<feature type="transmembrane region" description="Helical" evidence="5">
    <location>
        <begin position="664"/>
        <end position="686"/>
    </location>
</feature>
<comment type="subcellular location">
    <subcellularLocation>
        <location evidence="1">Membrane</location>
        <topology evidence="1">Multi-pass membrane protein</topology>
    </subcellularLocation>
</comment>
<feature type="transmembrane region" description="Helical" evidence="5">
    <location>
        <begin position="603"/>
        <end position="625"/>
    </location>
</feature>
<dbReference type="AlphaFoldDB" id="A0A2K8P1H5"/>
<feature type="transmembrane region" description="Helical" evidence="5">
    <location>
        <begin position="631"/>
        <end position="652"/>
    </location>
</feature>
<keyword evidence="4 5" id="KW-0472">Membrane</keyword>
<feature type="domain" description="ABC-2 type transporter transmembrane" evidence="6">
    <location>
        <begin position="453"/>
        <end position="684"/>
    </location>
</feature>
<dbReference type="GO" id="GO:0016020">
    <property type="term" value="C:membrane"/>
    <property type="evidence" value="ECO:0007669"/>
    <property type="project" value="UniProtKB-SubCell"/>
</dbReference>
<gene>
    <name evidence="7" type="ORF">ESOMN_v1c03710</name>
</gene>
<keyword evidence="2 5" id="KW-0812">Transmembrane</keyword>
<evidence type="ECO:0000256" key="4">
    <source>
        <dbReference type="ARBA" id="ARBA00023136"/>
    </source>
</evidence>
<keyword evidence="8" id="KW-1185">Reference proteome</keyword>
<dbReference type="GO" id="GO:0140359">
    <property type="term" value="F:ABC-type transporter activity"/>
    <property type="evidence" value="ECO:0007669"/>
    <property type="project" value="InterPro"/>
</dbReference>
<dbReference type="InterPro" id="IPR051328">
    <property type="entry name" value="T7SS_ABC-Transporter"/>
</dbReference>
<dbReference type="InterPro" id="IPR013525">
    <property type="entry name" value="ABC2_TM"/>
</dbReference>
<feature type="transmembrane region" description="Helical" evidence="5">
    <location>
        <begin position="30"/>
        <end position="52"/>
    </location>
</feature>
<dbReference type="RefSeq" id="WP_024863276.1">
    <property type="nucleotide sequence ID" value="NZ_CP024965.1"/>
</dbReference>
<evidence type="ECO:0000256" key="3">
    <source>
        <dbReference type="ARBA" id="ARBA00022989"/>
    </source>
</evidence>
<evidence type="ECO:0000256" key="2">
    <source>
        <dbReference type="ARBA" id="ARBA00022692"/>
    </source>
</evidence>
<sequence>MKKIKNWLINLWISFITELQDRVLMSRKRIIKFIGIIFVPIIYGVVCLVAFWNPMPNIGNAPTAIMDNDHPILIVENVDISNKKIELGVVNSYQDGDQNNINLEEIYNNPNQSNQFKYDELLKIKLALEESKNSFIFSTDNGEIKKGQLTKLRVLSAWELIKSKLLPKTDIKINDENYQFSTPVITEGLALRNIRYISNANEISKQWEGSKYYLQAKIENNYLSKIVNSFGKLFNSPSNKNEQIDIQPLKIWTTFERNFIFGYYMNTFSNFAKGMFLQSIPGLIIDTALDNVFSTAGIKGEQIRAIIGNEIKVSNKFNEKTNYILLNADLKKLFNFENNEQKKAAEKQIATRTLFGTLNSNGTQPEDFIPGKFINQMKNLQFIFELINKIIFNNNSVIDINEINQIIFKILTGTKLDNKTIDFSKFAITNSDKTVMNQNDFIKGINHVLKENGLANSIGSLIRTIILKTHLENELDQLLNTKWVDVEIRGKENGLYGIGLGEFFLVIGIWIGVLMQTFIYDRAKRRKKSSQSTWYLSKTLLMLLTTFIQVTAQVWMAYAFGWNILGLETILYVWIFLIASGFMFVILIQALWFLVKDESVGKFLVVLVMVLSLASGGGTFPAFSQFKFFEIISYLVPFTYVLKGLGAIVFGVPELGTNPVTTNVVLINFSIIILFVLIFLTLGLLVGARNRHKDILFGSFKGKKILIALKELKRSEEDINSFANGEKKFQKYNWKSLGAEQDLELYRKVKELYPFEGTFKWWKNKDHDKVVKPNETDDDIISRNE</sequence>
<evidence type="ECO:0000256" key="5">
    <source>
        <dbReference type="SAM" id="Phobius"/>
    </source>
</evidence>
<feature type="transmembrane region" description="Helical" evidence="5">
    <location>
        <begin position="495"/>
        <end position="519"/>
    </location>
</feature>
<protein>
    <recommendedName>
        <fullName evidence="6">ABC-2 type transporter transmembrane domain-containing protein</fullName>
    </recommendedName>
</protein>
<evidence type="ECO:0000256" key="1">
    <source>
        <dbReference type="ARBA" id="ARBA00004141"/>
    </source>
</evidence>
<proteinExistence type="predicted"/>
<dbReference type="Proteomes" id="UP000232230">
    <property type="component" value="Chromosome"/>
</dbReference>
<name>A0A2K8P1H5_9MOLU</name>
<dbReference type="PANTHER" id="PTHR43077">
    <property type="entry name" value="TRANSPORT PERMEASE YVFS-RELATED"/>
    <property type="match status" value="1"/>
</dbReference>
<feature type="transmembrane region" description="Helical" evidence="5">
    <location>
        <begin position="540"/>
        <end position="565"/>
    </location>
</feature>
<feature type="transmembrane region" description="Helical" evidence="5">
    <location>
        <begin position="571"/>
        <end position="594"/>
    </location>
</feature>